<gene>
    <name evidence="2" type="ORF">PFISCL1PPCAC_4167</name>
</gene>
<dbReference type="Proteomes" id="UP001432322">
    <property type="component" value="Unassembled WGS sequence"/>
</dbReference>
<sequence>LLLLVVSIAFVLPTAQSLKCYHDATASSAVFDGPIRVSDHSSSFDMGVLKCAPNLDRCVNFMRMDISVFKTLDAAKDGNPDYVKRIVANNCKVSGRACMSAADSVKIESTIEDKCNANVDHSCACTTDKCTGSV</sequence>
<dbReference type="AlphaFoldDB" id="A0AAV5V4T2"/>
<protein>
    <submittedName>
        <fullName evidence="2">Uncharacterized protein</fullName>
    </submittedName>
</protein>
<feature type="chain" id="PRO_5043730761" evidence="1">
    <location>
        <begin position="18"/>
        <end position="134"/>
    </location>
</feature>
<evidence type="ECO:0000256" key="1">
    <source>
        <dbReference type="SAM" id="SignalP"/>
    </source>
</evidence>
<reference evidence="2" key="1">
    <citation type="submission" date="2023-10" db="EMBL/GenBank/DDBJ databases">
        <title>Genome assembly of Pristionchus species.</title>
        <authorList>
            <person name="Yoshida K."/>
            <person name="Sommer R.J."/>
        </authorList>
    </citation>
    <scope>NUCLEOTIDE SEQUENCE</scope>
    <source>
        <strain evidence="2">RS5133</strain>
    </source>
</reference>
<feature type="signal peptide" evidence="1">
    <location>
        <begin position="1"/>
        <end position="17"/>
    </location>
</feature>
<comment type="caution">
    <text evidence="2">The sequence shown here is derived from an EMBL/GenBank/DDBJ whole genome shotgun (WGS) entry which is preliminary data.</text>
</comment>
<feature type="non-terminal residue" evidence="2">
    <location>
        <position position="1"/>
    </location>
</feature>
<keyword evidence="1" id="KW-0732">Signal</keyword>
<proteinExistence type="predicted"/>
<organism evidence="2 3">
    <name type="scientific">Pristionchus fissidentatus</name>
    <dbReference type="NCBI Taxonomy" id="1538716"/>
    <lineage>
        <taxon>Eukaryota</taxon>
        <taxon>Metazoa</taxon>
        <taxon>Ecdysozoa</taxon>
        <taxon>Nematoda</taxon>
        <taxon>Chromadorea</taxon>
        <taxon>Rhabditida</taxon>
        <taxon>Rhabditina</taxon>
        <taxon>Diplogasteromorpha</taxon>
        <taxon>Diplogasteroidea</taxon>
        <taxon>Neodiplogasteridae</taxon>
        <taxon>Pristionchus</taxon>
    </lineage>
</organism>
<dbReference type="EMBL" id="BTSY01000002">
    <property type="protein sequence ID" value="GMT12870.1"/>
    <property type="molecule type" value="Genomic_DNA"/>
</dbReference>
<keyword evidence="3" id="KW-1185">Reference proteome</keyword>
<accession>A0AAV5V4T2</accession>
<name>A0AAV5V4T2_9BILA</name>
<evidence type="ECO:0000313" key="3">
    <source>
        <dbReference type="Proteomes" id="UP001432322"/>
    </source>
</evidence>
<evidence type="ECO:0000313" key="2">
    <source>
        <dbReference type="EMBL" id="GMT12870.1"/>
    </source>
</evidence>